<feature type="region of interest" description="Disordered" evidence="4">
    <location>
        <begin position="343"/>
        <end position="367"/>
    </location>
</feature>
<dbReference type="Pfam" id="PF17103">
    <property type="entry name" value="Stealth_CR4"/>
    <property type="match status" value="1"/>
</dbReference>
<dbReference type="InParanoid" id="A0A543AZN7"/>
<keyword evidence="3" id="KW-0270">Exopolysaccharide synthesis</keyword>
<dbReference type="InterPro" id="IPR031357">
    <property type="entry name" value="Stealth_CR3"/>
</dbReference>
<dbReference type="Pfam" id="PF17101">
    <property type="entry name" value="Stealth_CR1"/>
    <property type="match status" value="1"/>
</dbReference>
<feature type="domain" description="Stealth protein CR4 conserved region 4" evidence="8">
    <location>
        <begin position="839"/>
        <end position="883"/>
    </location>
</feature>
<feature type="domain" description="Stealth protein CR1 conserved region 1" evidence="6">
    <location>
        <begin position="573"/>
        <end position="598"/>
    </location>
</feature>
<gene>
    <name evidence="9" type="ORF">FB566_3623</name>
</gene>
<dbReference type="Pfam" id="PF17102">
    <property type="entry name" value="Stealth_CR3"/>
    <property type="match status" value="1"/>
</dbReference>
<dbReference type="Pfam" id="PF11380">
    <property type="entry name" value="Stealth_CR2"/>
    <property type="match status" value="1"/>
</dbReference>
<dbReference type="GO" id="GO:0000271">
    <property type="term" value="P:polysaccharide biosynthetic process"/>
    <property type="evidence" value="ECO:0007669"/>
    <property type="project" value="UniProtKB-KW"/>
</dbReference>
<dbReference type="InterPro" id="IPR043148">
    <property type="entry name" value="TagF_C"/>
</dbReference>
<keyword evidence="2" id="KW-0808">Transferase</keyword>
<evidence type="ECO:0000256" key="4">
    <source>
        <dbReference type="SAM" id="MobiDB-lite"/>
    </source>
</evidence>
<name>A0A543AZN7_9ACTN</name>
<evidence type="ECO:0000313" key="10">
    <source>
        <dbReference type="Proteomes" id="UP000317043"/>
    </source>
</evidence>
<dbReference type="GO" id="GO:0016772">
    <property type="term" value="F:transferase activity, transferring phosphorus-containing groups"/>
    <property type="evidence" value="ECO:0007669"/>
    <property type="project" value="InterPro"/>
</dbReference>
<dbReference type="InterPro" id="IPR021520">
    <property type="entry name" value="Stealth_CR2"/>
</dbReference>
<evidence type="ECO:0000256" key="3">
    <source>
        <dbReference type="ARBA" id="ARBA00023169"/>
    </source>
</evidence>
<dbReference type="PANTHER" id="PTHR24045:SF0">
    <property type="entry name" value="N-ACETYLGLUCOSAMINE-1-PHOSPHOTRANSFERASE SUBUNITS ALPHA_BETA"/>
    <property type="match status" value="1"/>
</dbReference>
<comment type="similarity">
    <text evidence="1">Belongs to the stealth family.</text>
</comment>
<evidence type="ECO:0000259" key="7">
    <source>
        <dbReference type="Pfam" id="PF17102"/>
    </source>
</evidence>
<dbReference type="Proteomes" id="UP000317043">
    <property type="component" value="Unassembled WGS sequence"/>
</dbReference>
<dbReference type="SUPFAM" id="SSF53756">
    <property type="entry name" value="UDP-Glycosyltransferase/glycogen phosphorylase"/>
    <property type="match status" value="1"/>
</dbReference>
<evidence type="ECO:0000259" key="6">
    <source>
        <dbReference type="Pfam" id="PF17101"/>
    </source>
</evidence>
<accession>A0A543AZN7</accession>
<comment type="caution">
    <text evidence="9">The sequence shown here is derived from an EMBL/GenBank/DDBJ whole genome shotgun (WGS) entry which is preliminary data.</text>
</comment>
<organism evidence="9 10">
    <name type="scientific">Stackebrandtia endophytica</name>
    <dbReference type="NCBI Taxonomy" id="1496996"/>
    <lineage>
        <taxon>Bacteria</taxon>
        <taxon>Bacillati</taxon>
        <taxon>Actinomycetota</taxon>
        <taxon>Actinomycetes</taxon>
        <taxon>Glycomycetales</taxon>
        <taxon>Glycomycetaceae</taxon>
        <taxon>Stackebrandtia</taxon>
    </lineage>
</organism>
<dbReference type="Gene3D" id="3.40.50.12580">
    <property type="match status" value="1"/>
</dbReference>
<evidence type="ECO:0000256" key="1">
    <source>
        <dbReference type="ARBA" id="ARBA00007583"/>
    </source>
</evidence>
<dbReference type="InterPro" id="IPR031358">
    <property type="entry name" value="Stealth_CR1"/>
</dbReference>
<dbReference type="AlphaFoldDB" id="A0A543AZN7"/>
<dbReference type="InterPro" id="IPR031356">
    <property type="entry name" value="Stealth_CR4"/>
</dbReference>
<keyword evidence="10" id="KW-1185">Reference proteome</keyword>
<feature type="domain" description="Stealth protein CR2 conserved region 2" evidence="5">
    <location>
        <begin position="609"/>
        <end position="714"/>
    </location>
</feature>
<dbReference type="InterPro" id="IPR047141">
    <property type="entry name" value="Stealth"/>
</dbReference>
<dbReference type="PANTHER" id="PTHR24045">
    <property type="match status" value="1"/>
</dbReference>
<proteinExistence type="inferred from homology"/>
<feature type="domain" description="Stealth protein CR3 conserved region 3" evidence="7">
    <location>
        <begin position="760"/>
        <end position="806"/>
    </location>
</feature>
<evidence type="ECO:0000259" key="5">
    <source>
        <dbReference type="Pfam" id="PF11380"/>
    </source>
</evidence>
<evidence type="ECO:0000259" key="8">
    <source>
        <dbReference type="Pfam" id="PF17103"/>
    </source>
</evidence>
<dbReference type="EMBL" id="VFOW01000001">
    <property type="protein sequence ID" value="TQL78047.1"/>
    <property type="molecule type" value="Genomic_DNA"/>
</dbReference>
<evidence type="ECO:0000313" key="9">
    <source>
        <dbReference type="EMBL" id="TQL78047.1"/>
    </source>
</evidence>
<sequence>MVTTAYQLFHYKNIAAHLSDVTAVLEVREQDFELTEEVIAKHLPGVAVETVSRERLKDLDGRFDAVVCQTPILPLEFFDSSYVIAQQYSLAKENYQYGVWRAQADLNLMYGDYSVGKVEGFSRAVAVGNPLLDPYFAQPTTRRGWSATERNRILYMPTYGSLSSMQSVLPVLRELDADITIKLHHAETLELDSLPAHISVVGAEDDPCVLLAEHDGVLSDFSGAAFDALYAGVPTVVCGTVDLNSKDLVRLSDSEREQSTLASLAGTWQPDRGAAALLEAFSTAEELQTGDEYEMFRKRFFINPGTAGEACAAQIRELIDTGRSEHFGSDQVRSTVRRYVTSNRQLKGKQPRPAATPAARSQPPSRRAIRRVRQIAARSDRLVRLARRVRRRVRERRQPEIVVNTSASLGAAPASRREAVLRLLTPFLTDGGIELARDNDRVGSDVAALAGDKRKLHRVLMAAAVEHPELMVRVGNQWQLVDTLPLSKLSFHDVTYADWLEIGTTAEHSNYAIGAMGYLTVLFVEHQKERNRYLAQKKVANRVDWTPLFTQTTTQTTGPIRVSGEVIQHAAGPIDVVYTWVDSADANWQRDRARFDAQTANASAANAERFIDRQELRYSLRALELFAPFVRDIYIVTAGQHPEWLAKDHPRVRVVSHREIFPDESMLPTFNSHAIEACLHRIPGLSENFLYFNDDVFVGQEVEASDFFTIAGQAKVRLSPSQYIYQGEPEADAIPTDWAAYNSLQLIAKDFDITFDRRVKHVPLVLKKSVLAEIEQRFPQEIERTRAARFRSVTDIAVPSMFAQYYGMAGGQAVEWPGARNEYVYLDTGRADSLDRFQQILQRPPKFFCLNTTRHTEVDLPTQAQNLAKFFTSAFPDPASWEVP</sequence>
<reference evidence="9 10" key="1">
    <citation type="submission" date="2019-06" db="EMBL/GenBank/DDBJ databases">
        <title>Sequencing the genomes of 1000 actinobacteria strains.</title>
        <authorList>
            <person name="Klenk H.-P."/>
        </authorList>
    </citation>
    <scope>NUCLEOTIDE SEQUENCE [LARGE SCALE GENOMIC DNA]</scope>
    <source>
        <strain evidence="9 10">DSM 45928</strain>
    </source>
</reference>
<protein>
    <submittedName>
        <fullName evidence="9">Stealth-like protein</fullName>
    </submittedName>
</protein>
<evidence type="ECO:0000256" key="2">
    <source>
        <dbReference type="ARBA" id="ARBA00022679"/>
    </source>
</evidence>